<accession>A0A8S3ZXZ6</accession>
<proteinExistence type="predicted"/>
<gene>
    <name evidence="2" type="ORF">CUNI_LOCUS17244</name>
</gene>
<evidence type="ECO:0000313" key="2">
    <source>
        <dbReference type="EMBL" id="CAG5131686.1"/>
    </source>
</evidence>
<sequence length="150" mass="17173">MVKFMTASSVFKFTWDQVASGMWQRYPNPNSKHVLTEDVLSRRIEDQKLVSLRILTKTNKIPKWGERFVGQNKNILIIEESVVDPKEKTFTTYTRNVGLQKVLLTASITSHNLQFFSISVAGLAKLKSWALPHLLLVALGFSRWDQVPLL</sequence>
<evidence type="ECO:0000313" key="3">
    <source>
        <dbReference type="Proteomes" id="UP000678393"/>
    </source>
</evidence>
<dbReference type="GO" id="GO:0005758">
    <property type="term" value="C:mitochondrial intermembrane space"/>
    <property type="evidence" value="ECO:0007669"/>
    <property type="project" value="InterPro"/>
</dbReference>
<evidence type="ECO:0000259" key="1">
    <source>
        <dbReference type="PROSITE" id="PS50904"/>
    </source>
</evidence>
<dbReference type="AlphaFoldDB" id="A0A8S3ZXZ6"/>
<keyword evidence="3" id="KW-1185">Reference proteome</keyword>
<reference evidence="2" key="1">
    <citation type="submission" date="2021-04" db="EMBL/GenBank/DDBJ databases">
        <authorList>
            <consortium name="Molecular Ecology Group"/>
        </authorList>
    </citation>
    <scope>NUCLEOTIDE SEQUENCE</scope>
</reference>
<dbReference type="PANTHER" id="PTHR11158">
    <property type="entry name" value="MSF1/PX19 RELATED"/>
    <property type="match status" value="1"/>
</dbReference>
<dbReference type="PROSITE" id="PS50904">
    <property type="entry name" value="PRELI_MSF1"/>
    <property type="match status" value="1"/>
</dbReference>
<dbReference type="OrthoDB" id="341300at2759"/>
<dbReference type="Proteomes" id="UP000678393">
    <property type="component" value="Unassembled WGS sequence"/>
</dbReference>
<dbReference type="Pfam" id="PF04707">
    <property type="entry name" value="PRELI"/>
    <property type="match status" value="1"/>
</dbReference>
<feature type="domain" description="PRELI/MSF1" evidence="1">
    <location>
        <begin position="2"/>
        <end position="150"/>
    </location>
</feature>
<dbReference type="InterPro" id="IPR037365">
    <property type="entry name" value="Slowmo/Ups"/>
</dbReference>
<dbReference type="InterPro" id="IPR006797">
    <property type="entry name" value="PRELI/MSF1_dom"/>
</dbReference>
<name>A0A8S3ZXZ6_9EUPU</name>
<feature type="non-terminal residue" evidence="2">
    <location>
        <position position="150"/>
    </location>
</feature>
<comment type="caution">
    <text evidence="2">The sequence shown here is derived from an EMBL/GenBank/DDBJ whole genome shotgun (WGS) entry which is preliminary data.</text>
</comment>
<protein>
    <recommendedName>
        <fullName evidence="1">PRELI/MSF1 domain-containing protein</fullName>
    </recommendedName>
</protein>
<organism evidence="2 3">
    <name type="scientific">Candidula unifasciata</name>
    <dbReference type="NCBI Taxonomy" id="100452"/>
    <lineage>
        <taxon>Eukaryota</taxon>
        <taxon>Metazoa</taxon>
        <taxon>Spiralia</taxon>
        <taxon>Lophotrochozoa</taxon>
        <taxon>Mollusca</taxon>
        <taxon>Gastropoda</taxon>
        <taxon>Heterobranchia</taxon>
        <taxon>Euthyneura</taxon>
        <taxon>Panpulmonata</taxon>
        <taxon>Eupulmonata</taxon>
        <taxon>Stylommatophora</taxon>
        <taxon>Helicina</taxon>
        <taxon>Helicoidea</taxon>
        <taxon>Geomitridae</taxon>
        <taxon>Candidula</taxon>
    </lineage>
</organism>
<dbReference type="EMBL" id="CAJHNH020004791">
    <property type="protein sequence ID" value="CAG5131686.1"/>
    <property type="molecule type" value="Genomic_DNA"/>
</dbReference>